<dbReference type="GO" id="GO:0005886">
    <property type="term" value="C:plasma membrane"/>
    <property type="evidence" value="ECO:0007669"/>
    <property type="project" value="TreeGrafter"/>
</dbReference>
<dbReference type="GO" id="GO:0006882">
    <property type="term" value="P:intracellular zinc ion homeostasis"/>
    <property type="evidence" value="ECO:0007669"/>
    <property type="project" value="TreeGrafter"/>
</dbReference>
<dbReference type="InterPro" id="IPR002524">
    <property type="entry name" value="Cation_efflux"/>
</dbReference>
<feature type="domain" description="Cation efflux protein cytoplasmic" evidence="9">
    <location>
        <begin position="208"/>
        <end position="285"/>
    </location>
</feature>
<dbReference type="EMBL" id="CP035108">
    <property type="protein sequence ID" value="QAR32159.1"/>
    <property type="molecule type" value="Genomic_DNA"/>
</dbReference>
<evidence type="ECO:0000256" key="2">
    <source>
        <dbReference type="ARBA" id="ARBA00008114"/>
    </source>
</evidence>
<evidence type="ECO:0000259" key="9">
    <source>
        <dbReference type="Pfam" id="PF16916"/>
    </source>
</evidence>
<evidence type="ECO:0000256" key="7">
    <source>
        <dbReference type="SAM" id="Phobius"/>
    </source>
</evidence>
<evidence type="ECO:0000313" key="11">
    <source>
        <dbReference type="Proteomes" id="UP000287502"/>
    </source>
</evidence>
<dbReference type="Pfam" id="PF16916">
    <property type="entry name" value="ZT_dimer"/>
    <property type="match status" value="1"/>
</dbReference>
<name>A0A410JVT4_9BACT</name>
<dbReference type="InterPro" id="IPR036837">
    <property type="entry name" value="Cation_efflux_CTD_sf"/>
</dbReference>
<dbReference type="SUPFAM" id="SSF160240">
    <property type="entry name" value="Cation efflux protein cytoplasmic domain-like"/>
    <property type="match status" value="1"/>
</dbReference>
<dbReference type="PANTHER" id="PTHR43840">
    <property type="entry name" value="MITOCHONDRIAL METAL TRANSPORTER 1-RELATED"/>
    <property type="match status" value="1"/>
</dbReference>
<dbReference type="InterPro" id="IPR027469">
    <property type="entry name" value="Cation_efflux_TMD_sf"/>
</dbReference>
<dbReference type="InterPro" id="IPR050291">
    <property type="entry name" value="CDF_Transporter"/>
</dbReference>
<dbReference type="OrthoDB" id="9806522at2"/>
<dbReference type="AlphaFoldDB" id="A0A410JVT4"/>
<evidence type="ECO:0000256" key="3">
    <source>
        <dbReference type="ARBA" id="ARBA00022448"/>
    </source>
</evidence>
<feature type="transmembrane region" description="Helical" evidence="7">
    <location>
        <begin position="77"/>
        <end position="94"/>
    </location>
</feature>
<keyword evidence="3" id="KW-0813">Transport</keyword>
<feature type="transmembrane region" description="Helical" evidence="7">
    <location>
        <begin position="114"/>
        <end position="131"/>
    </location>
</feature>
<dbReference type="Pfam" id="PF01545">
    <property type="entry name" value="Cation_efflux"/>
    <property type="match status" value="1"/>
</dbReference>
<evidence type="ECO:0000256" key="6">
    <source>
        <dbReference type="ARBA" id="ARBA00023136"/>
    </source>
</evidence>
<evidence type="ECO:0000256" key="4">
    <source>
        <dbReference type="ARBA" id="ARBA00022692"/>
    </source>
</evidence>
<comment type="subcellular location">
    <subcellularLocation>
        <location evidence="1">Membrane</location>
        <topology evidence="1">Multi-pass membrane protein</topology>
    </subcellularLocation>
</comment>
<proteinExistence type="inferred from homology"/>
<dbReference type="Gene3D" id="1.20.1510.10">
    <property type="entry name" value="Cation efflux protein transmembrane domain"/>
    <property type="match status" value="1"/>
</dbReference>
<keyword evidence="11" id="KW-1185">Reference proteome</keyword>
<keyword evidence="6 7" id="KW-0472">Membrane</keyword>
<dbReference type="InterPro" id="IPR058533">
    <property type="entry name" value="Cation_efflux_TM"/>
</dbReference>
<feature type="domain" description="Cation efflux protein transmembrane" evidence="8">
    <location>
        <begin position="11"/>
        <end position="203"/>
    </location>
</feature>
<evidence type="ECO:0000256" key="1">
    <source>
        <dbReference type="ARBA" id="ARBA00004141"/>
    </source>
</evidence>
<evidence type="ECO:0000259" key="8">
    <source>
        <dbReference type="Pfam" id="PF01545"/>
    </source>
</evidence>
<keyword evidence="5 7" id="KW-1133">Transmembrane helix</keyword>
<sequence>MLPGKKYATLISVNTAVMLAVVKLIGGAATGSVSVLASAVDSILDVGSSTVNYFAIRQSEQPPDNDHRYGHAKFESLASLIQAGVITLSGLYILYEAYRRFESGRIVKSVEGGIWVMLFSLVVTFALVIFLRKVAKSENSSILKTESLHYEIDLLTGAGVLLGLVVVKYTGINAVDPFISVLIALKTVYSALVLGKEVSEDLVDKALDVEDLSKIRGVLKRYNCVIVGWHKLRTRKAGAEKFADLHVQVNRHLSVEDAHMIADMIENEISETLGGADVQIHIEPCEDKCAHKACALCDTEIRNEINRLKSK</sequence>
<reference evidence="10 11" key="1">
    <citation type="submission" date="2019-01" db="EMBL/GenBank/DDBJ databases">
        <title>Geovibrio thiophilus DSM 11263, complete genome.</title>
        <authorList>
            <person name="Spring S."/>
            <person name="Bunk B."/>
            <person name="Sproer C."/>
        </authorList>
    </citation>
    <scope>NUCLEOTIDE SEQUENCE [LARGE SCALE GENOMIC DNA]</scope>
    <source>
        <strain evidence="10 11">DSM 11263</strain>
    </source>
</reference>
<dbReference type="RefSeq" id="WP_128465446.1">
    <property type="nucleotide sequence ID" value="NZ_CP035108.1"/>
</dbReference>
<dbReference type="InterPro" id="IPR027470">
    <property type="entry name" value="Cation_efflux_CTD"/>
</dbReference>
<dbReference type="KEGG" id="gtl:EP073_01715"/>
<dbReference type="Proteomes" id="UP000287502">
    <property type="component" value="Chromosome"/>
</dbReference>
<feature type="transmembrane region" description="Helical" evidence="7">
    <location>
        <begin position="7"/>
        <end position="29"/>
    </location>
</feature>
<gene>
    <name evidence="10" type="ORF">EP073_01715</name>
</gene>
<dbReference type="NCBIfam" id="TIGR01297">
    <property type="entry name" value="CDF"/>
    <property type="match status" value="1"/>
</dbReference>
<keyword evidence="4 7" id="KW-0812">Transmembrane</keyword>
<accession>A0A410JVT4</accession>
<dbReference type="GO" id="GO:0015093">
    <property type="term" value="F:ferrous iron transmembrane transporter activity"/>
    <property type="evidence" value="ECO:0007669"/>
    <property type="project" value="TreeGrafter"/>
</dbReference>
<protein>
    <submittedName>
        <fullName evidence="10">Cation transporter</fullName>
    </submittedName>
</protein>
<dbReference type="GO" id="GO:0015341">
    <property type="term" value="F:zinc efflux antiporter activity"/>
    <property type="evidence" value="ECO:0007669"/>
    <property type="project" value="TreeGrafter"/>
</dbReference>
<dbReference type="PANTHER" id="PTHR43840:SF15">
    <property type="entry name" value="MITOCHONDRIAL METAL TRANSPORTER 1-RELATED"/>
    <property type="match status" value="1"/>
</dbReference>
<comment type="similarity">
    <text evidence="2">Belongs to the cation diffusion facilitator (CDF) transporter (TC 2.A.4) family.</text>
</comment>
<dbReference type="Gene3D" id="3.30.70.1350">
    <property type="entry name" value="Cation efflux protein, cytoplasmic domain"/>
    <property type="match status" value="1"/>
</dbReference>
<organism evidence="10 11">
    <name type="scientific">Geovibrio thiophilus</name>
    <dbReference type="NCBI Taxonomy" id="139438"/>
    <lineage>
        <taxon>Bacteria</taxon>
        <taxon>Pseudomonadati</taxon>
        <taxon>Deferribacterota</taxon>
        <taxon>Deferribacteres</taxon>
        <taxon>Deferribacterales</taxon>
        <taxon>Geovibrionaceae</taxon>
        <taxon>Geovibrio</taxon>
    </lineage>
</organism>
<evidence type="ECO:0000256" key="5">
    <source>
        <dbReference type="ARBA" id="ARBA00022989"/>
    </source>
</evidence>
<dbReference type="SUPFAM" id="SSF161111">
    <property type="entry name" value="Cation efflux protein transmembrane domain-like"/>
    <property type="match status" value="1"/>
</dbReference>
<dbReference type="GO" id="GO:0015086">
    <property type="term" value="F:cadmium ion transmembrane transporter activity"/>
    <property type="evidence" value="ECO:0007669"/>
    <property type="project" value="TreeGrafter"/>
</dbReference>
<evidence type="ECO:0000313" key="10">
    <source>
        <dbReference type="EMBL" id="QAR32159.1"/>
    </source>
</evidence>